<sequence>MKRKLIIGVLIISQILFVFGQSTTKNFTTESSTLSSLSTSESTLSPSFSTSSVQTITADPFNPDPVIYPYNTVQVPSNNGTWQICAQGNTTYVSYSIKVVSDSSPLTPDYGTTNYGQPSPIPSAPTVGVVVRVVYSDGLRFIPSLSCYSDIVTECDQDTGTISIKDSDGYCLQIINPGPLDQKVNVTVSFNSTVFKNKFTSENKPGGNSKHLTDHSDSGASVNYKSTFGALVILFVSSWLVSDCL</sequence>
<feature type="chain" id="PRO_5040259928" evidence="1">
    <location>
        <begin position="21"/>
        <end position="245"/>
    </location>
</feature>
<keyword evidence="1" id="KW-0732">Signal</keyword>
<accession>A0A9N8VM97</accession>
<dbReference type="AlphaFoldDB" id="A0A9N8VM97"/>
<name>A0A9N8VM97_9GLOM</name>
<keyword evidence="3" id="KW-1185">Reference proteome</keyword>
<proteinExistence type="predicted"/>
<evidence type="ECO:0000313" key="2">
    <source>
        <dbReference type="EMBL" id="CAG8454497.1"/>
    </source>
</evidence>
<evidence type="ECO:0000313" key="3">
    <source>
        <dbReference type="Proteomes" id="UP000789342"/>
    </source>
</evidence>
<dbReference type="EMBL" id="CAJVPV010000390">
    <property type="protein sequence ID" value="CAG8454497.1"/>
    <property type="molecule type" value="Genomic_DNA"/>
</dbReference>
<reference evidence="2" key="1">
    <citation type="submission" date="2021-06" db="EMBL/GenBank/DDBJ databases">
        <authorList>
            <person name="Kallberg Y."/>
            <person name="Tangrot J."/>
            <person name="Rosling A."/>
        </authorList>
    </citation>
    <scope>NUCLEOTIDE SEQUENCE</scope>
    <source>
        <strain evidence="2">CL551</strain>
    </source>
</reference>
<comment type="caution">
    <text evidence="2">The sequence shown here is derived from an EMBL/GenBank/DDBJ whole genome shotgun (WGS) entry which is preliminary data.</text>
</comment>
<gene>
    <name evidence="2" type="ORF">AMORRO_LOCUS1072</name>
</gene>
<dbReference type="Proteomes" id="UP000789342">
    <property type="component" value="Unassembled WGS sequence"/>
</dbReference>
<protein>
    <submittedName>
        <fullName evidence="2">10538_t:CDS:1</fullName>
    </submittedName>
</protein>
<dbReference type="OrthoDB" id="2338737at2759"/>
<evidence type="ECO:0000256" key="1">
    <source>
        <dbReference type="SAM" id="SignalP"/>
    </source>
</evidence>
<organism evidence="2 3">
    <name type="scientific">Acaulospora morrowiae</name>
    <dbReference type="NCBI Taxonomy" id="94023"/>
    <lineage>
        <taxon>Eukaryota</taxon>
        <taxon>Fungi</taxon>
        <taxon>Fungi incertae sedis</taxon>
        <taxon>Mucoromycota</taxon>
        <taxon>Glomeromycotina</taxon>
        <taxon>Glomeromycetes</taxon>
        <taxon>Diversisporales</taxon>
        <taxon>Acaulosporaceae</taxon>
        <taxon>Acaulospora</taxon>
    </lineage>
</organism>
<feature type="signal peptide" evidence="1">
    <location>
        <begin position="1"/>
        <end position="20"/>
    </location>
</feature>